<evidence type="ECO:0000313" key="3">
    <source>
        <dbReference type="Proteomes" id="UP000502657"/>
    </source>
</evidence>
<dbReference type="Pfam" id="PF14348">
    <property type="entry name" value="DtrJ-like"/>
    <property type="match status" value="1"/>
</dbReference>
<keyword evidence="1" id="KW-0472">Membrane</keyword>
<dbReference type="EMBL" id="CP038449">
    <property type="protein sequence ID" value="QJT41331.1"/>
    <property type="molecule type" value="Genomic_DNA"/>
</dbReference>
<evidence type="ECO:0000313" key="2">
    <source>
        <dbReference type="EMBL" id="QJT41331.1"/>
    </source>
</evidence>
<dbReference type="Proteomes" id="UP000502657">
    <property type="component" value="Plasmid pAeme5"/>
</dbReference>
<feature type="transmembrane region" description="Helical" evidence="1">
    <location>
        <begin position="19"/>
        <end position="35"/>
    </location>
</feature>
<sequence length="222" mass="25441">MIITEESQSNGQKDTGKDLFKLLVFGILCVLPFLQDRMTYQMSVENEMSANQMVMTIEGYSAAKTVATSFYGFIMTDLGVYRFLHLTLKNEQAPQDKFEEFWAKFLIISDRIVDNLPLLIYQVGWRIGVAVYWIIYFIPFFGAAVYSGVQHWKLAWVQSSGTKIERFKLYRRMTRFTALAFILYLLVPTAGAAVSAQYLVPGGLFLLGVMLNKMISNYHKMV</sequence>
<dbReference type="RefSeq" id="WP_171270113.1">
    <property type="nucleotide sequence ID" value="NZ_CP038446.1"/>
</dbReference>
<geneLocation type="plasmid" evidence="3">
    <name>paeme5</name>
</geneLocation>
<dbReference type="InterPro" id="IPR022266">
    <property type="entry name" value="DtrJ-like"/>
</dbReference>
<protein>
    <submittedName>
        <fullName evidence="2">DUF4400 domain-containing protein</fullName>
    </submittedName>
</protein>
<name>A0ABX6NZM6_AERME</name>
<reference evidence="2 3" key="1">
    <citation type="submission" date="2019-03" db="EMBL/GenBank/DDBJ databases">
        <title>Novel transposon Tn6433 accelerates the dissemination of tet(E) in Aeromonas from aerobic biofilm under oxytetracycline stress.</title>
        <authorList>
            <person name="Shi Y."/>
            <person name="Tian Z."/>
            <person name="Zhang Y."/>
            <person name="Zhang H."/>
            <person name="Yang M."/>
        </authorList>
    </citation>
    <scope>NUCLEOTIDE SEQUENCE [LARGE SCALE GENOMIC DNA]</scope>
    <source>
        <strain evidence="2 3">R50-22</strain>
        <plasmid evidence="3">paeme5</plasmid>
    </source>
</reference>
<keyword evidence="1" id="KW-0812">Transmembrane</keyword>
<proteinExistence type="predicted"/>
<accession>A0ABX6NZM6</accession>
<keyword evidence="1" id="KW-1133">Transmembrane helix</keyword>
<organism evidence="2 3">
    <name type="scientific">Aeromonas media</name>
    <dbReference type="NCBI Taxonomy" id="651"/>
    <lineage>
        <taxon>Bacteria</taxon>
        <taxon>Pseudomonadati</taxon>
        <taxon>Pseudomonadota</taxon>
        <taxon>Gammaproteobacteria</taxon>
        <taxon>Aeromonadales</taxon>
        <taxon>Aeromonadaceae</taxon>
        <taxon>Aeromonas</taxon>
    </lineage>
</organism>
<gene>
    <name evidence="2" type="ORF">E4188_22810</name>
</gene>
<keyword evidence="2" id="KW-0614">Plasmid</keyword>
<feature type="transmembrane region" description="Helical" evidence="1">
    <location>
        <begin position="125"/>
        <end position="149"/>
    </location>
</feature>
<evidence type="ECO:0000256" key="1">
    <source>
        <dbReference type="SAM" id="Phobius"/>
    </source>
</evidence>
<keyword evidence="3" id="KW-1185">Reference proteome</keyword>